<gene>
    <name evidence="6" type="ORF">RR42_m3699</name>
</gene>
<keyword evidence="4" id="KW-0029">Amino-acid transport</keyword>
<keyword evidence="2" id="KW-0813">Transport</keyword>
<evidence type="ECO:0000256" key="1">
    <source>
        <dbReference type="ARBA" id="ARBA00010062"/>
    </source>
</evidence>
<dbReference type="InterPro" id="IPR000709">
    <property type="entry name" value="Leu_Ile_Val-bd"/>
</dbReference>
<dbReference type="PRINTS" id="PR00337">
    <property type="entry name" value="LEUILEVALBP"/>
</dbReference>
<dbReference type="OrthoDB" id="5289062at2"/>
<keyword evidence="3" id="KW-0732">Signal</keyword>
<dbReference type="STRING" id="68895.RR42_m3699"/>
<name>A0A0C4YGJ3_9BURK</name>
<evidence type="ECO:0000259" key="5">
    <source>
        <dbReference type="Pfam" id="PF13458"/>
    </source>
</evidence>
<dbReference type="Proteomes" id="UP000031843">
    <property type="component" value="Chromosome main"/>
</dbReference>
<dbReference type="CDD" id="cd06329">
    <property type="entry name" value="PBP1_SBP-like"/>
    <property type="match status" value="1"/>
</dbReference>
<accession>A0A0C4YGJ3</accession>
<dbReference type="PANTHER" id="PTHR30483">
    <property type="entry name" value="LEUCINE-SPECIFIC-BINDING PROTEIN"/>
    <property type="match status" value="1"/>
</dbReference>
<evidence type="ECO:0000256" key="4">
    <source>
        <dbReference type="ARBA" id="ARBA00022970"/>
    </source>
</evidence>
<evidence type="ECO:0000313" key="6">
    <source>
        <dbReference type="EMBL" id="AJG21064.1"/>
    </source>
</evidence>
<dbReference type="SUPFAM" id="SSF53822">
    <property type="entry name" value="Periplasmic binding protein-like I"/>
    <property type="match status" value="1"/>
</dbReference>
<protein>
    <submittedName>
        <fullName evidence="6">Branched-chain amino acid ABC transporter, amino acid-binding protein</fullName>
    </submittedName>
</protein>
<feature type="domain" description="Leucine-binding protein" evidence="5">
    <location>
        <begin position="57"/>
        <end position="394"/>
    </location>
</feature>
<dbReference type="AlphaFoldDB" id="A0A0C4YGJ3"/>
<keyword evidence="7" id="KW-1185">Reference proteome</keyword>
<dbReference type="Gene3D" id="3.40.50.2300">
    <property type="match status" value="2"/>
</dbReference>
<dbReference type="Pfam" id="PF13458">
    <property type="entry name" value="Peripla_BP_6"/>
    <property type="match status" value="1"/>
</dbReference>
<dbReference type="RefSeq" id="WP_144409846.1">
    <property type="nucleotide sequence ID" value="NZ_CP010536.1"/>
</dbReference>
<dbReference type="InterPro" id="IPR028081">
    <property type="entry name" value="Leu-bd"/>
</dbReference>
<dbReference type="KEGG" id="cbw:RR42_m3699"/>
<proteinExistence type="inferred from homology"/>
<organism evidence="6 7">
    <name type="scientific">Cupriavidus basilensis</name>
    <dbReference type="NCBI Taxonomy" id="68895"/>
    <lineage>
        <taxon>Bacteria</taxon>
        <taxon>Pseudomonadati</taxon>
        <taxon>Pseudomonadota</taxon>
        <taxon>Betaproteobacteria</taxon>
        <taxon>Burkholderiales</taxon>
        <taxon>Burkholderiaceae</taxon>
        <taxon>Cupriavidus</taxon>
    </lineage>
</organism>
<dbReference type="InterPro" id="IPR028082">
    <property type="entry name" value="Peripla_BP_I"/>
</dbReference>
<dbReference type="EMBL" id="CP010536">
    <property type="protein sequence ID" value="AJG21064.1"/>
    <property type="molecule type" value="Genomic_DNA"/>
</dbReference>
<sequence length="447" mass="47667">MSHDLRRAASATARVAALARGVFMRSVAVAALALVGALPLQAQEKAQEKTQDAAAAPIKVAFIDQLSGPLANVGQIFQANLKFALDDANAQGGVLGRNYALVSYDNKLSAQESLIALQSAIDAGVHVVFTGASGSPVVTALVEAVNRHNERNPGQRVLIMNYASLDPDLTGTRCSFWHFATEANTAMKMRALANFAREQKGMHKVYLLNQDYTQGRIWAALGRQMIAGARPDVQFVGEALHPLARVKDFAPYMSRIKESGADTVVTGNWGQELGLLIKAGGEAGYELNYLNHSGGGAPGTVLAVSQAKNAHLTWVAEYLPNGDDPVLAALAARVRQTPAGEYFAPRVLIAVQMLSAAMRHANSDDPTRIAFALEGMQYRSPVGDVLMRKSDHQLLLPQVVSTIAPVDGKTVKVGVEGTQYGFRLDSTTAGADLNLPSVCRMKRPAGT</sequence>
<evidence type="ECO:0000256" key="2">
    <source>
        <dbReference type="ARBA" id="ARBA00022448"/>
    </source>
</evidence>
<reference evidence="6 7" key="1">
    <citation type="journal article" date="2015" name="Genome Announc.">
        <title>Complete Genome Sequence of Cupriavidus basilensis 4G11, Isolated from the Oak Ridge Field Research Center Site.</title>
        <authorList>
            <person name="Ray J."/>
            <person name="Waters R.J."/>
            <person name="Skerker J.M."/>
            <person name="Kuehl J.V."/>
            <person name="Price M.N."/>
            <person name="Huang J."/>
            <person name="Chakraborty R."/>
            <person name="Arkin A.P."/>
            <person name="Deutschbauer A."/>
        </authorList>
    </citation>
    <scope>NUCLEOTIDE SEQUENCE [LARGE SCALE GENOMIC DNA]</scope>
    <source>
        <strain evidence="6">4G11</strain>
    </source>
</reference>
<evidence type="ECO:0000256" key="3">
    <source>
        <dbReference type="ARBA" id="ARBA00022729"/>
    </source>
</evidence>
<dbReference type="GO" id="GO:0006865">
    <property type="term" value="P:amino acid transport"/>
    <property type="evidence" value="ECO:0007669"/>
    <property type="project" value="UniProtKB-KW"/>
</dbReference>
<evidence type="ECO:0000313" key="7">
    <source>
        <dbReference type="Proteomes" id="UP000031843"/>
    </source>
</evidence>
<dbReference type="InterPro" id="IPR051010">
    <property type="entry name" value="BCAA_transport"/>
</dbReference>
<dbReference type="PANTHER" id="PTHR30483:SF6">
    <property type="entry name" value="PERIPLASMIC BINDING PROTEIN OF ABC TRANSPORTER FOR NATURAL AMINO ACIDS"/>
    <property type="match status" value="1"/>
</dbReference>
<comment type="similarity">
    <text evidence="1">Belongs to the leucine-binding protein family.</text>
</comment>